<evidence type="ECO:0000313" key="4">
    <source>
        <dbReference type="Proteomes" id="UP001370590"/>
    </source>
</evidence>
<dbReference type="Proteomes" id="UP001370590">
    <property type="component" value="Unassembled WGS sequence"/>
</dbReference>
<reference evidence="3 4" key="1">
    <citation type="submission" date="2023-10" db="EMBL/GenBank/DDBJ databases">
        <title>Nicoliella lavandulae sp. nov. isolated from Lavandula angustifolia flowers.</title>
        <authorList>
            <person name="Alcantara C."/>
            <person name="Zuniga M."/>
            <person name="Landete J.M."/>
            <person name="Monedero V."/>
        </authorList>
    </citation>
    <scope>NUCLEOTIDE SEQUENCE [LARGE SCALE GENOMIC DNA]</scope>
    <source>
        <strain evidence="3 4">Es01</strain>
    </source>
</reference>
<dbReference type="InterPro" id="IPR035940">
    <property type="entry name" value="CAP_sf"/>
</dbReference>
<dbReference type="PANTHER" id="PTHR31157">
    <property type="entry name" value="SCP DOMAIN-CONTAINING PROTEIN"/>
    <property type="match status" value="1"/>
</dbReference>
<dbReference type="EMBL" id="JAWMWH010000003">
    <property type="protein sequence ID" value="MEJ6400962.1"/>
    <property type="molecule type" value="Genomic_DNA"/>
</dbReference>
<feature type="compositionally biased region" description="Basic residues" evidence="1">
    <location>
        <begin position="93"/>
        <end position="102"/>
    </location>
</feature>
<evidence type="ECO:0000313" key="3">
    <source>
        <dbReference type="EMBL" id="MEJ6400962.1"/>
    </source>
</evidence>
<dbReference type="Gene3D" id="3.40.33.10">
    <property type="entry name" value="CAP"/>
    <property type="match status" value="1"/>
</dbReference>
<feature type="compositionally biased region" description="Low complexity" evidence="1">
    <location>
        <begin position="103"/>
        <end position="123"/>
    </location>
</feature>
<sequence length="602" mass="63485">MKKTAMYTLICSSILSIGLLQNPVTTQASSHKIQRVYHFYKKHHKYKIKKVTKVRYSGKLKSSKKLTYKGTKYYYVKKLKGYVKANSIKKHKKYKKHTKIKKITSSNNSKLNQSSNYVPSSVSANSDNYSSYVGTPSSVASEYGYSNSSLHSSYSSESNNNTSVSSSTSNSSASSTTNNANVAVNTSSTQVNTVDSSAKASAAKSAADSSAKASAAKSAADSSAKASAARSAADSSAKASAAKSVADSSAKASAAKSAADSSAKASAAKSAANSSAKASAAKSAANSSAKASAAKSAANSSAKASAAKSAADSSAKASAAKSAADSSDKASAAKSAADSSAKASAAKSASDKSAASQITNNTDPSKYNDGLPQYNIGDSVAFISGDPNLVILDHFPNSETDTSGTISLGNSIRATILNKKVAPWKTYYYQIKFNNGITGWVSDGSIYKSSNPVNPKPVSQAEIGDAINNAVKYINYVRQNHNLKPLTIDPTINKFANERSQQIINDYNHRDKNNNSYYQMIARANGRDDLANQFGENITYNFSQDGSSLIQKIIQAINGMLYEDSASNWGHRDNFLSSDFTQIGIGITQTDNGTVYTSFDFH</sequence>
<feature type="region of interest" description="Disordered" evidence="1">
    <location>
        <begin position="150"/>
        <end position="179"/>
    </location>
</feature>
<evidence type="ECO:0000259" key="2">
    <source>
        <dbReference type="Pfam" id="PF00188"/>
    </source>
</evidence>
<dbReference type="CDD" id="cd05379">
    <property type="entry name" value="CAP_bacterial"/>
    <property type="match status" value="1"/>
</dbReference>
<feature type="region of interest" description="Disordered" evidence="1">
    <location>
        <begin position="218"/>
        <end position="272"/>
    </location>
</feature>
<dbReference type="Pfam" id="PF00188">
    <property type="entry name" value="CAP"/>
    <property type="match status" value="1"/>
</dbReference>
<feature type="domain" description="SCP" evidence="2">
    <location>
        <begin position="472"/>
        <end position="599"/>
    </location>
</feature>
<dbReference type="RefSeq" id="WP_339960811.1">
    <property type="nucleotide sequence ID" value="NZ_JAWMWH010000003.1"/>
</dbReference>
<accession>A0ABU8SNZ7</accession>
<gene>
    <name evidence="3" type="ORF">R4146_07370</name>
</gene>
<feature type="region of interest" description="Disordered" evidence="1">
    <location>
        <begin position="93"/>
        <end position="123"/>
    </location>
</feature>
<name>A0ABU8SNZ7_9LACO</name>
<comment type="caution">
    <text evidence="3">The sequence shown here is derived from an EMBL/GenBank/DDBJ whole genome shotgun (WGS) entry which is preliminary data.</text>
</comment>
<keyword evidence="4" id="KW-1185">Reference proteome</keyword>
<dbReference type="InterPro" id="IPR014044">
    <property type="entry name" value="CAP_dom"/>
</dbReference>
<proteinExistence type="predicted"/>
<evidence type="ECO:0000256" key="1">
    <source>
        <dbReference type="SAM" id="MobiDB-lite"/>
    </source>
</evidence>
<protein>
    <submittedName>
        <fullName evidence="3">CAP domain-containing protein</fullName>
    </submittedName>
</protein>
<feature type="compositionally biased region" description="Low complexity" evidence="1">
    <location>
        <begin position="344"/>
        <end position="356"/>
    </location>
</feature>
<organism evidence="3 4">
    <name type="scientific">Nicoliella lavandulae</name>
    <dbReference type="NCBI Taxonomy" id="3082954"/>
    <lineage>
        <taxon>Bacteria</taxon>
        <taxon>Bacillati</taxon>
        <taxon>Bacillota</taxon>
        <taxon>Bacilli</taxon>
        <taxon>Lactobacillales</taxon>
        <taxon>Lactobacillaceae</taxon>
        <taxon>Nicoliella</taxon>
    </lineage>
</organism>
<feature type="region of interest" description="Disordered" evidence="1">
    <location>
        <begin position="344"/>
        <end position="370"/>
    </location>
</feature>
<dbReference type="PANTHER" id="PTHR31157:SF1">
    <property type="entry name" value="SCP DOMAIN-CONTAINING PROTEIN"/>
    <property type="match status" value="1"/>
</dbReference>
<dbReference type="SUPFAM" id="SSF55797">
    <property type="entry name" value="PR-1-like"/>
    <property type="match status" value="1"/>
</dbReference>